<accession>A0AAW0GEC2</accession>
<feature type="transmembrane region" description="Helical" evidence="1">
    <location>
        <begin position="48"/>
        <end position="70"/>
    </location>
</feature>
<dbReference type="AlphaFoldDB" id="A0AAW0GEC2"/>
<reference evidence="2 3" key="1">
    <citation type="submission" date="2022-09" db="EMBL/GenBank/DDBJ databases">
        <authorList>
            <person name="Palmer J.M."/>
        </authorList>
    </citation>
    <scope>NUCLEOTIDE SEQUENCE [LARGE SCALE GENOMIC DNA]</scope>
    <source>
        <strain evidence="2 3">DSM 7382</strain>
    </source>
</reference>
<gene>
    <name evidence="2" type="ORF">QCA50_006551</name>
</gene>
<name>A0AAW0GEC2_9APHY</name>
<proteinExistence type="predicted"/>
<evidence type="ECO:0000313" key="3">
    <source>
        <dbReference type="Proteomes" id="UP001385951"/>
    </source>
</evidence>
<dbReference type="Proteomes" id="UP001385951">
    <property type="component" value="Unassembled WGS sequence"/>
</dbReference>
<keyword evidence="1" id="KW-0472">Membrane</keyword>
<sequence>MAPSPSHADISESDIQKDTTTGVSTCQNITDLQLLDTVASGINEAKDVVVIAACAIVALLVAVGAIKMVVVCTQRRHDIENIMRTGAHRRQDFPIPHLFRHHFPFYVQWERSEAMVVVLPDIHSLVHFRMFGSRVGRPANAHQPMVTVAHTMENGDHGEDRYADPLERPRMSVLELG</sequence>
<evidence type="ECO:0000313" key="2">
    <source>
        <dbReference type="EMBL" id="KAK7689912.1"/>
    </source>
</evidence>
<keyword evidence="1" id="KW-1133">Transmembrane helix</keyword>
<comment type="caution">
    <text evidence="2">The sequence shown here is derived from an EMBL/GenBank/DDBJ whole genome shotgun (WGS) entry which is preliminary data.</text>
</comment>
<evidence type="ECO:0000256" key="1">
    <source>
        <dbReference type="SAM" id="Phobius"/>
    </source>
</evidence>
<organism evidence="2 3">
    <name type="scientific">Cerrena zonata</name>
    <dbReference type="NCBI Taxonomy" id="2478898"/>
    <lineage>
        <taxon>Eukaryota</taxon>
        <taxon>Fungi</taxon>
        <taxon>Dikarya</taxon>
        <taxon>Basidiomycota</taxon>
        <taxon>Agaricomycotina</taxon>
        <taxon>Agaricomycetes</taxon>
        <taxon>Polyporales</taxon>
        <taxon>Cerrenaceae</taxon>
        <taxon>Cerrena</taxon>
    </lineage>
</organism>
<keyword evidence="1" id="KW-0812">Transmembrane</keyword>
<protein>
    <submittedName>
        <fullName evidence="2">Uncharacterized protein</fullName>
    </submittedName>
</protein>
<keyword evidence="3" id="KW-1185">Reference proteome</keyword>
<dbReference type="EMBL" id="JASBNA010000007">
    <property type="protein sequence ID" value="KAK7689912.1"/>
    <property type="molecule type" value="Genomic_DNA"/>
</dbReference>